<keyword evidence="6" id="KW-1185">Reference proteome</keyword>
<keyword evidence="2" id="KW-0680">Restriction system</keyword>
<dbReference type="InterPro" id="IPR052021">
    <property type="entry name" value="Type-I_RS_S_subunit"/>
</dbReference>
<feature type="domain" description="Type I restriction modification DNA specificity" evidence="4">
    <location>
        <begin position="290"/>
        <end position="399"/>
    </location>
</feature>
<keyword evidence="5" id="KW-0378">Hydrolase</keyword>
<proteinExistence type="inferred from homology"/>
<dbReference type="Gene3D" id="3.90.220.20">
    <property type="entry name" value="DNA methylase specificity domains"/>
    <property type="match status" value="2"/>
</dbReference>
<organism evidence="5 6">
    <name type="scientific">Comamonas guangdongensis</name>
    <dbReference type="NCBI Taxonomy" id="510515"/>
    <lineage>
        <taxon>Bacteria</taxon>
        <taxon>Pseudomonadati</taxon>
        <taxon>Pseudomonadota</taxon>
        <taxon>Betaproteobacteria</taxon>
        <taxon>Burkholderiales</taxon>
        <taxon>Comamonadaceae</taxon>
        <taxon>Comamonas</taxon>
    </lineage>
</organism>
<dbReference type="EMBL" id="JBFYGN010000002">
    <property type="protein sequence ID" value="MEX8191802.1"/>
    <property type="molecule type" value="Genomic_DNA"/>
</dbReference>
<dbReference type="GO" id="GO:0016787">
    <property type="term" value="F:hydrolase activity"/>
    <property type="evidence" value="ECO:0007669"/>
    <property type="project" value="UniProtKB-KW"/>
</dbReference>
<evidence type="ECO:0000259" key="4">
    <source>
        <dbReference type="Pfam" id="PF01420"/>
    </source>
</evidence>
<dbReference type="SUPFAM" id="SSF116734">
    <property type="entry name" value="DNA methylase specificity domain"/>
    <property type="match status" value="2"/>
</dbReference>
<comment type="caution">
    <text evidence="5">The sequence shown here is derived from an EMBL/GenBank/DDBJ whole genome shotgun (WGS) entry which is preliminary data.</text>
</comment>
<feature type="domain" description="Type I restriction modification DNA specificity" evidence="4">
    <location>
        <begin position="68"/>
        <end position="193"/>
    </location>
</feature>
<evidence type="ECO:0000256" key="2">
    <source>
        <dbReference type="ARBA" id="ARBA00022747"/>
    </source>
</evidence>
<dbReference type="EC" id="3.1.21.-" evidence="5"/>
<evidence type="ECO:0000256" key="3">
    <source>
        <dbReference type="ARBA" id="ARBA00023125"/>
    </source>
</evidence>
<dbReference type="Gene3D" id="1.10.287.1120">
    <property type="entry name" value="Bipartite methylase S protein"/>
    <property type="match status" value="1"/>
</dbReference>
<evidence type="ECO:0000256" key="1">
    <source>
        <dbReference type="ARBA" id="ARBA00010923"/>
    </source>
</evidence>
<gene>
    <name evidence="5" type="ORF">AB6724_02995</name>
</gene>
<evidence type="ECO:0000313" key="5">
    <source>
        <dbReference type="EMBL" id="MEX8191802.1"/>
    </source>
</evidence>
<dbReference type="Pfam" id="PF01420">
    <property type="entry name" value="Methylase_S"/>
    <property type="match status" value="2"/>
</dbReference>
<dbReference type="InterPro" id="IPR044946">
    <property type="entry name" value="Restrct_endonuc_typeI_TRD_sf"/>
</dbReference>
<accession>A0ABV3ZQJ5</accession>
<dbReference type="GO" id="GO:0004519">
    <property type="term" value="F:endonuclease activity"/>
    <property type="evidence" value="ECO:0007669"/>
    <property type="project" value="UniProtKB-KW"/>
</dbReference>
<name>A0ABV3ZQJ5_9BURK</name>
<keyword evidence="5" id="KW-0255">Endonuclease</keyword>
<comment type="similarity">
    <text evidence="1">Belongs to the type-I restriction system S methylase family.</text>
</comment>
<dbReference type="Proteomes" id="UP001561046">
    <property type="component" value="Unassembled WGS sequence"/>
</dbReference>
<keyword evidence="3" id="KW-0238">DNA-binding</keyword>
<evidence type="ECO:0000313" key="6">
    <source>
        <dbReference type="Proteomes" id="UP001561046"/>
    </source>
</evidence>
<sequence length="440" mass="50172">MSRYNIYPECHESGIAWLNKLPTHWELDRFKNIFKIQKRIAGTLGHDVLSITQKGVKIKDTESGDGQLSMDYSKYQIVKKDDFAMNHMDLLTGYVDISKFDGVTSPDYRVFTINEQKHHPRYFLYLLQLCYIAKIFYPLGQGAAQIGRWRLPTEAFNEFVTPVPTYREQQLITTFLDHETAKIDALIEKQQRLIELLKEKRQAVISHAVTKGLNPNAPMKDSGVEWLGEVPAHWGMTKFHYEIDLLEGPGILANDFHDEGVPLLRIQNVKDEFVSRDYKTYLSPSKVRAKWDHFRVAQGDLIISCSATTGLVSEVGEDTVGAVPYTGLIRLRPQVKASITKEFIRCLVQSDLFFEQIKLLQSGSTIQHFGPYHLQQMHITLPALTEQNKIAKAVKEKTARLDKLISIADQQIELMQERRTALISAAVTGKIDVRDWPAAA</sequence>
<protein>
    <submittedName>
        <fullName evidence="5">Restriction endonuclease subunit S</fullName>
        <ecNumber evidence="5">3.1.21.-</ecNumber>
    </submittedName>
</protein>
<dbReference type="PANTHER" id="PTHR30408:SF12">
    <property type="entry name" value="TYPE I RESTRICTION ENZYME MJAVIII SPECIFICITY SUBUNIT"/>
    <property type="match status" value="1"/>
</dbReference>
<reference evidence="5 6" key="1">
    <citation type="journal article" date="2013" name="Int. J. Syst. Evol. Microbiol.">
        <title>Comamonas guangdongensis sp. nov., isolated from subterranean forest sediment, and emended description of the genus Comamonas.</title>
        <authorList>
            <person name="Zhang J."/>
            <person name="Wang Y."/>
            <person name="Zhou S."/>
            <person name="Wu C."/>
            <person name="He J."/>
            <person name="Li F."/>
        </authorList>
    </citation>
    <scope>NUCLEOTIDE SEQUENCE [LARGE SCALE GENOMIC DNA]</scope>
    <source>
        <strain evidence="5 6">CCTCC AB2011133</strain>
    </source>
</reference>
<keyword evidence="5" id="KW-0540">Nuclease</keyword>
<dbReference type="InterPro" id="IPR000055">
    <property type="entry name" value="Restrct_endonuc_typeI_TRD"/>
</dbReference>
<dbReference type="RefSeq" id="WP_369337008.1">
    <property type="nucleotide sequence ID" value="NZ_JBFYGN010000002.1"/>
</dbReference>
<dbReference type="PANTHER" id="PTHR30408">
    <property type="entry name" value="TYPE-1 RESTRICTION ENZYME ECOKI SPECIFICITY PROTEIN"/>
    <property type="match status" value="1"/>
</dbReference>